<name>A0A1F8CHW1_9BACT</name>
<evidence type="ECO:0000313" key="2">
    <source>
        <dbReference type="EMBL" id="OGM75676.1"/>
    </source>
</evidence>
<protein>
    <submittedName>
        <fullName evidence="2">Uncharacterized protein</fullName>
    </submittedName>
</protein>
<reference evidence="2 3" key="1">
    <citation type="journal article" date="2016" name="Nat. Commun.">
        <title>Thousands of microbial genomes shed light on interconnected biogeochemical processes in an aquifer system.</title>
        <authorList>
            <person name="Anantharaman K."/>
            <person name="Brown C.T."/>
            <person name="Hug L.A."/>
            <person name="Sharon I."/>
            <person name="Castelle C.J."/>
            <person name="Probst A.J."/>
            <person name="Thomas B.C."/>
            <person name="Singh A."/>
            <person name="Wilkins M.J."/>
            <person name="Karaoz U."/>
            <person name="Brodie E.L."/>
            <person name="Williams K.H."/>
            <person name="Hubbard S.S."/>
            <person name="Banfield J.F."/>
        </authorList>
    </citation>
    <scope>NUCLEOTIDE SEQUENCE [LARGE SCALE GENOMIC DNA]</scope>
</reference>
<feature type="transmembrane region" description="Helical" evidence="1">
    <location>
        <begin position="14"/>
        <end position="32"/>
    </location>
</feature>
<evidence type="ECO:0000313" key="3">
    <source>
        <dbReference type="Proteomes" id="UP000177855"/>
    </source>
</evidence>
<evidence type="ECO:0000256" key="1">
    <source>
        <dbReference type="SAM" id="Phobius"/>
    </source>
</evidence>
<keyword evidence="1" id="KW-0472">Membrane</keyword>
<organism evidence="2 3">
    <name type="scientific">Candidatus Woesebacteria bacterium RIFOXYA1_FULL_40_18</name>
    <dbReference type="NCBI Taxonomy" id="1802532"/>
    <lineage>
        <taxon>Bacteria</taxon>
        <taxon>Candidatus Woeseibacteriota</taxon>
    </lineage>
</organism>
<dbReference type="EMBL" id="MGHS01000049">
    <property type="protein sequence ID" value="OGM75676.1"/>
    <property type="molecule type" value="Genomic_DNA"/>
</dbReference>
<keyword evidence="1" id="KW-0812">Transmembrane</keyword>
<dbReference type="Proteomes" id="UP000177855">
    <property type="component" value="Unassembled WGS sequence"/>
</dbReference>
<dbReference type="AlphaFoldDB" id="A0A1F8CHW1"/>
<dbReference type="STRING" id="1802532.A2210_02990"/>
<proteinExistence type="predicted"/>
<accession>A0A1F8CHW1</accession>
<gene>
    <name evidence="2" type="ORF">A2210_02990</name>
</gene>
<sequence>MTSLTQTAIVTRKIIRYGVFFLTFLIVGKIVLDASLGIYRKIFPPPPPVPTVKFGKLTKLPFPEQQRPENLTLSVETPEGGLPKLATQTKVYFMPKLNPNLLSLDVAKDKANSLGFSPNEEQISPTVYKFPHKTSPSILEINIVTGIFSISFDLKADSSALERRPPAPEIAASTVRAYLSTANLLPEDLSGQATHEFLKLESGGFVSAPALSEANLIKINLFRKSFDNFPSLTTDPNKANVWFMVSGAREREKQVIAAEFHYFPVDESQFSTYPTKTSEEAWDELTTKGGGFIANPGQAKSGETIKVRRIYLAYYDAGIPMEFFQPIIVFEGDNGFVAYVPAVTNDYYGQ</sequence>
<comment type="caution">
    <text evidence="2">The sequence shown here is derived from an EMBL/GenBank/DDBJ whole genome shotgun (WGS) entry which is preliminary data.</text>
</comment>
<keyword evidence="1" id="KW-1133">Transmembrane helix</keyword>